<dbReference type="STRING" id="1920490.GCA_001895925_01368"/>
<evidence type="ECO:0000313" key="4">
    <source>
        <dbReference type="Proteomes" id="UP000238634"/>
    </source>
</evidence>
<feature type="transmembrane region" description="Helical" evidence="2">
    <location>
        <begin position="213"/>
        <end position="231"/>
    </location>
</feature>
<dbReference type="EMBL" id="PVWG01000026">
    <property type="protein sequence ID" value="PSB17606.1"/>
    <property type="molecule type" value="Genomic_DNA"/>
</dbReference>
<feature type="transmembrane region" description="Helical" evidence="2">
    <location>
        <begin position="73"/>
        <end position="90"/>
    </location>
</feature>
<reference evidence="3 4" key="2">
    <citation type="submission" date="2018-03" db="EMBL/GenBank/DDBJ databases">
        <title>The ancient ancestry and fast evolution of plastids.</title>
        <authorList>
            <person name="Moore K.R."/>
            <person name="Magnabosco C."/>
            <person name="Momper L."/>
            <person name="Gold D.A."/>
            <person name="Bosak T."/>
            <person name="Fournier G.P."/>
        </authorList>
    </citation>
    <scope>NUCLEOTIDE SEQUENCE [LARGE SCALE GENOMIC DNA]</scope>
    <source>
        <strain evidence="3 4">ULC007</strain>
    </source>
</reference>
<feature type="coiled-coil region" evidence="1">
    <location>
        <begin position="303"/>
        <end position="409"/>
    </location>
</feature>
<keyword evidence="1" id="KW-0175">Coiled coil</keyword>
<evidence type="ECO:0000313" key="3">
    <source>
        <dbReference type="EMBL" id="PSB17606.1"/>
    </source>
</evidence>
<keyword evidence="2" id="KW-0472">Membrane</keyword>
<keyword evidence="4" id="KW-1185">Reference proteome</keyword>
<proteinExistence type="predicted"/>
<sequence length="409" mass="46993">MTALSRPQYVPEDSFAWSQQTIASWRLSPQIQRIDYDSRHEMAQFQIQDGETTLAQTRIEHFAAIVLHRWPKAVILMVELFVLFLGMLAFNALPTQLAKLLGRQEWSEGIGLLVGAAFAWLIHNRAVRGLGKLRRRHDSRQALQMIQTLQKASAQNEFFRDFYRGQQSCLSRVEGGNLQGQFWLDLGVTIVVSLLEGAAIFYQVQQNPQSTEWAILSSVLPVALIWLAALLQSDRADFADSCAELISDYRDFLPDGTISQEQTLRLYELDAVFKHFTAAIPSEIKTVKGARANARSEFSQVRIEQLEAECIQDIEERNEKLRQVLQQLPNQFPMPQKFDVAGYRGFEIPSDQHNAWQNNTEQIAQEVVKLKAEAEEDYDLIRARICQQIRKWQRIKTEAEQTRSRAEKE</sequence>
<keyword evidence="2" id="KW-0812">Transmembrane</keyword>
<reference evidence="3 4" key="1">
    <citation type="submission" date="2018-02" db="EMBL/GenBank/DDBJ databases">
        <authorList>
            <person name="Cohen D.B."/>
            <person name="Kent A.D."/>
        </authorList>
    </citation>
    <scope>NUCLEOTIDE SEQUENCE [LARGE SCALE GENOMIC DNA]</scope>
    <source>
        <strain evidence="3 4">ULC007</strain>
    </source>
</reference>
<protein>
    <submittedName>
        <fullName evidence="3">Uncharacterized protein</fullName>
    </submittedName>
</protein>
<dbReference type="AlphaFoldDB" id="A0A2T1DAV7"/>
<comment type="caution">
    <text evidence="3">The sequence shown here is derived from an EMBL/GenBank/DDBJ whole genome shotgun (WGS) entry which is preliminary data.</text>
</comment>
<accession>A0A2T1DAV7</accession>
<organism evidence="3 4">
    <name type="scientific">Phormidesmis priestleyi ULC007</name>
    <dbReference type="NCBI Taxonomy" id="1920490"/>
    <lineage>
        <taxon>Bacteria</taxon>
        <taxon>Bacillati</taxon>
        <taxon>Cyanobacteriota</taxon>
        <taxon>Cyanophyceae</taxon>
        <taxon>Leptolyngbyales</taxon>
        <taxon>Leptolyngbyaceae</taxon>
        <taxon>Phormidesmis</taxon>
    </lineage>
</organism>
<gene>
    <name evidence="3" type="ORF">C7B65_18135</name>
</gene>
<feature type="transmembrane region" description="Helical" evidence="2">
    <location>
        <begin position="182"/>
        <end position="201"/>
    </location>
</feature>
<keyword evidence="2" id="KW-1133">Transmembrane helix</keyword>
<dbReference type="RefSeq" id="WP_073074031.1">
    <property type="nucleotide sequence ID" value="NZ_MPPI01000028.1"/>
</dbReference>
<feature type="transmembrane region" description="Helical" evidence="2">
    <location>
        <begin position="110"/>
        <end position="127"/>
    </location>
</feature>
<name>A0A2T1DAV7_9CYAN</name>
<dbReference type="Proteomes" id="UP000238634">
    <property type="component" value="Unassembled WGS sequence"/>
</dbReference>
<evidence type="ECO:0000256" key="2">
    <source>
        <dbReference type="SAM" id="Phobius"/>
    </source>
</evidence>
<evidence type="ECO:0000256" key="1">
    <source>
        <dbReference type="SAM" id="Coils"/>
    </source>
</evidence>